<proteinExistence type="predicted"/>
<gene>
    <name evidence="3" type="ORF">MERR_LOCUS5863</name>
</gene>
<dbReference type="InterPro" id="IPR001810">
    <property type="entry name" value="F-box_dom"/>
</dbReference>
<feature type="domain" description="F-box" evidence="1">
    <location>
        <begin position="36"/>
        <end position="68"/>
    </location>
</feature>
<dbReference type="InterPro" id="IPR036047">
    <property type="entry name" value="F-box-like_dom_sf"/>
</dbReference>
<dbReference type="OrthoDB" id="1863935at2759"/>
<feature type="domain" description="KIB1-4 beta-propeller" evidence="2">
    <location>
        <begin position="440"/>
        <end position="669"/>
    </location>
</feature>
<dbReference type="Pfam" id="PF03478">
    <property type="entry name" value="Beta-prop_KIB1-4"/>
    <property type="match status" value="2"/>
</dbReference>
<dbReference type="InterPro" id="IPR005174">
    <property type="entry name" value="KIB1-4_b-propeller"/>
</dbReference>
<protein>
    <submittedName>
        <fullName evidence="3">Uncharacterized protein</fullName>
    </submittedName>
</protein>
<dbReference type="Pfam" id="PF00646">
    <property type="entry name" value="F-box"/>
    <property type="match status" value="1"/>
</dbReference>
<dbReference type="InterPro" id="IPR015915">
    <property type="entry name" value="Kelch-typ_b-propeller"/>
</dbReference>
<dbReference type="Gene3D" id="1.20.1280.50">
    <property type="match status" value="1"/>
</dbReference>
<evidence type="ECO:0000313" key="4">
    <source>
        <dbReference type="Proteomes" id="UP000467841"/>
    </source>
</evidence>
<comment type="caution">
    <text evidence="3">The sequence shown here is derived from an EMBL/GenBank/DDBJ whole genome shotgun (WGS) entry which is preliminary data.</text>
</comment>
<dbReference type="AlphaFoldDB" id="A0A6D2HQP4"/>
<accession>A0A6D2HQP4</accession>
<dbReference type="SUPFAM" id="SSF117281">
    <property type="entry name" value="Kelch motif"/>
    <property type="match status" value="1"/>
</dbReference>
<evidence type="ECO:0000259" key="2">
    <source>
        <dbReference type="Pfam" id="PF03478"/>
    </source>
</evidence>
<feature type="domain" description="KIB1-4 beta-propeller" evidence="2">
    <location>
        <begin position="94"/>
        <end position="334"/>
    </location>
</feature>
<organism evidence="3 4">
    <name type="scientific">Microthlaspi erraticum</name>
    <dbReference type="NCBI Taxonomy" id="1685480"/>
    <lineage>
        <taxon>Eukaryota</taxon>
        <taxon>Viridiplantae</taxon>
        <taxon>Streptophyta</taxon>
        <taxon>Embryophyta</taxon>
        <taxon>Tracheophyta</taxon>
        <taxon>Spermatophyta</taxon>
        <taxon>Magnoliopsida</taxon>
        <taxon>eudicotyledons</taxon>
        <taxon>Gunneridae</taxon>
        <taxon>Pentapetalae</taxon>
        <taxon>rosids</taxon>
        <taxon>malvids</taxon>
        <taxon>Brassicales</taxon>
        <taxon>Brassicaceae</taxon>
        <taxon>Coluteocarpeae</taxon>
        <taxon>Microthlaspi</taxon>
    </lineage>
</organism>
<dbReference type="EMBL" id="CACVBM020000399">
    <property type="protein sequence ID" value="CAA7018628.1"/>
    <property type="molecule type" value="Genomic_DNA"/>
</dbReference>
<dbReference type="PANTHER" id="PTHR33127:SF30">
    <property type="entry name" value="F-BOX DOMAIN-CONTAINING PROTEIN"/>
    <property type="match status" value="1"/>
</dbReference>
<evidence type="ECO:0000313" key="3">
    <source>
        <dbReference type="EMBL" id="CAA7018628.1"/>
    </source>
</evidence>
<reference evidence="3" key="1">
    <citation type="submission" date="2020-01" db="EMBL/GenBank/DDBJ databases">
        <authorList>
            <person name="Mishra B."/>
        </authorList>
    </citation>
    <scope>NUCLEOTIDE SEQUENCE [LARGE SCALE GENOMIC DNA]</scope>
</reference>
<dbReference type="SUPFAM" id="SSF81383">
    <property type="entry name" value="F-box domain"/>
    <property type="match status" value="1"/>
</dbReference>
<dbReference type="PANTHER" id="PTHR33127">
    <property type="entry name" value="TRANSMEMBRANE PROTEIN"/>
    <property type="match status" value="1"/>
</dbReference>
<dbReference type="Proteomes" id="UP000467841">
    <property type="component" value="Unassembled WGS sequence"/>
</dbReference>
<sequence length="721" mass="84043">MPSRKGRLYQPNVDVKGACSLESKKQSIEAEKPSFADLPLCLLEVIISKLDLKDNIRASAACKTWREAGLYVRLVDKPPWLMHLPKRGHLFEIYDPLQQKMYAVNLPELAKSTVCYSRDGWLLMRKNVSNEMFFFNPFTRKLINLPKCELSYEAIAFSCAPTSGTCVLLAFKHAAYGTLMTTSTCHPGATKWITEDLHFRPNYGSNRHNHSNVVYARRCFYCLDGNAFLYYFEPSTREWGHEIEIIEDCRYISDRFGYLYERKKQRIFLAVRNGVFFKMFTCGGEKPIVYTLQLDSVRWEEINSTTLDGLTFFTSLYSSEVRVNLPCMRNSVYFQGFVLVASVACRIRLMKRGIIHASNGKNKRIYTTVAPSSTTAVSGYDVTFIIFKHYRRYKTPSDEALNPSFADLPSSLLEWTNILGLCVFLNAETRLNSANPLEWNLYTLKLPELAKSTVHYSRDGWLLMHRSISNEIFFFNPFSRELVSLPKFDLPFMEIAFSCPPTSDNCVVVALNFVTEYLVTASTCHPGATEWVTEDFPTAFKEVYMQSKLVYVNDRFYCFNAVKGCLYSFHPSSRTWNFHHAYTLECPYKLPTKKSKSVEKSVYLAEKKGELFLMFTRGNRKPMFYKLVSLKWEKLNRTYQLDGLTFFVSFYNSELRTDLPWMRNNVYFSRYGNTRKYCLSYSFDERRYMPRKLWQKWLEHCPPYSLWIDPPMNVLDYLSKL</sequence>
<evidence type="ECO:0000259" key="1">
    <source>
        <dbReference type="Pfam" id="PF00646"/>
    </source>
</evidence>
<dbReference type="CDD" id="cd09917">
    <property type="entry name" value="F-box_SF"/>
    <property type="match status" value="1"/>
</dbReference>
<keyword evidence="4" id="KW-1185">Reference proteome</keyword>
<name>A0A6D2HQP4_9BRAS</name>